<dbReference type="InterPro" id="IPR046761">
    <property type="entry name" value="Tab2-like_C"/>
</dbReference>
<dbReference type="InterPro" id="IPR046760">
    <property type="entry name" value="Tab2-like_N"/>
</dbReference>
<dbReference type="Pfam" id="PF06485">
    <property type="entry name" value="Tab2-like_N"/>
    <property type="match status" value="1"/>
</dbReference>
<evidence type="ECO:0000313" key="5">
    <source>
        <dbReference type="Proteomes" id="UP001530377"/>
    </source>
</evidence>
<dbReference type="PANTHER" id="PTHR34556">
    <property type="match status" value="1"/>
</dbReference>
<reference evidence="4 5" key="1">
    <citation type="submission" date="2024-10" db="EMBL/GenBank/DDBJ databases">
        <title>Updated reference genomes for cyclostephanoid diatoms.</title>
        <authorList>
            <person name="Roberts W.R."/>
            <person name="Alverson A.J."/>
        </authorList>
    </citation>
    <scope>NUCLEOTIDE SEQUENCE [LARGE SCALE GENOMIC DNA]</scope>
    <source>
        <strain evidence="4 5">AJA228-03</strain>
    </source>
</reference>
<keyword evidence="1" id="KW-0732">Signal</keyword>
<protein>
    <submittedName>
        <fullName evidence="4">Uncharacterized protein</fullName>
    </submittedName>
</protein>
<feature type="signal peptide" evidence="1">
    <location>
        <begin position="1"/>
        <end position="18"/>
    </location>
</feature>
<accession>A0ABD3SNU7</accession>
<gene>
    <name evidence="4" type="ORF">ACHAXA_006293</name>
</gene>
<proteinExistence type="predicted"/>
<dbReference type="PANTHER" id="PTHR34556:SF2">
    <property type="entry name" value="PROTEIN TAB2 HOMOLOG, CHLOROPLASTIC"/>
    <property type="match status" value="1"/>
</dbReference>
<feature type="chain" id="PRO_5044875716" evidence="1">
    <location>
        <begin position="19"/>
        <end position="389"/>
    </location>
</feature>
<evidence type="ECO:0000256" key="1">
    <source>
        <dbReference type="SAM" id="SignalP"/>
    </source>
</evidence>
<evidence type="ECO:0000259" key="2">
    <source>
        <dbReference type="Pfam" id="PF06485"/>
    </source>
</evidence>
<feature type="non-terminal residue" evidence="4">
    <location>
        <position position="1"/>
    </location>
</feature>
<keyword evidence="5" id="KW-1185">Reference proteome</keyword>
<dbReference type="AlphaFoldDB" id="A0ABD3SNU7"/>
<feature type="domain" description="RNA-binding protein Tab2-like N-terminal" evidence="2">
    <location>
        <begin position="105"/>
        <end position="207"/>
    </location>
</feature>
<feature type="domain" description="RNA-binding protein Tab2/Atab2 C-terminal" evidence="3">
    <location>
        <begin position="236"/>
        <end position="383"/>
    </location>
</feature>
<sequence>PLLLLSSCATSCIGAVYGFVDPISSSSRDVIATKKNDVMVVVGGGGGIFHNHRRCRRTTSYIVASAETYSSSSTSASSSSSSSSSSEGESAAMAGIDWSSVTNEWELDCYSRPVLVEDGKKKLWEVLITDSSGTMRVCRTLASNKVNSREVRRVVEEIINDSDVKPDTIRFFRGAMFNMINIALSEIDVTAKPSRCTFALAQWIEERNRDVYPKMAGYQPTMSGIRGIGGGTASSFLDIRTAVRLPDALRGEKFAFVGLPLAEFLTGGDVGVDNIGVGRLCPVDPSLPADSFVQGIVILTPRAKALASWLAGTEVAGVKADLRKRELVMETDIDNQYLMAKLNDDQRREAAIFEEGKDAMNGLHFISVQRDEDDDPAGFWLLREIPENL</sequence>
<name>A0ABD3SNU7_9STRA</name>
<evidence type="ECO:0000259" key="3">
    <source>
        <dbReference type="Pfam" id="PF20429"/>
    </source>
</evidence>
<evidence type="ECO:0000313" key="4">
    <source>
        <dbReference type="EMBL" id="KAL3826265.1"/>
    </source>
</evidence>
<dbReference type="InterPro" id="IPR009472">
    <property type="entry name" value="Tab2-like"/>
</dbReference>
<organism evidence="4 5">
    <name type="scientific">Cyclostephanos tholiformis</name>
    <dbReference type="NCBI Taxonomy" id="382380"/>
    <lineage>
        <taxon>Eukaryota</taxon>
        <taxon>Sar</taxon>
        <taxon>Stramenopiles</taxon>
        <taxon>Ochrophyta</taxon>
        <taxon>Bacillariophyta</taxon>
        <taxon>Coscinodiscophyceae</taxon>
        <taxon>Thalassiosirophycidae</taxon>
        <taxon>Stephanodiscales</taxon>
        <taxon>Stephanodiscaceae</taxon>
        <taxon>Cyclostephanos</taxon>
    </lineage>
</organism>
<comment type="caution">
    <text evidence="4">The sequence shown here is derived from an EMBL/GenBank/DDBJ whole genome shotgun (WGS) entry which is preliminary data.</text>
</comment>
<dbReference type="Pfam" id="PF20429">
    <property type="entry name" value="Tab2-like_C"/>
    <property type="match status" value="1"/>
</dbReference>
<dbReference type="EMBL" id="JALLPB020000025">
    <property type="protein sequence ID" value="KAL3826265.1"/>
    <property type="molecule type" value="Genomic_DNA"/>
</dbReference>
<dbReference type="Proteomes" id="UP001530377">
    <property type="component" value="Unassembled WGS sequence"/>
</dbReference>